<evidence type="ECO:0000313" key="3">
    <source>
        <dbReference type="Proteomes" id="UP001495147"/>
    </source>
</evidence>
<protein>
    <submittedName>
        <fullName evidence="2">NAD-dependent epimerase/dehydratase family protein</fullName>
    </submittedName>
</protein>
<proteinExistence type="predicted"/>
<sequence>MPGTVLILGARGRLGAAAVAAFAAAGWQVLAQARRAPTAAPHPRVRWIDAPLHDTEALSRQASGASLVVHAVNPPYTQWQAQALPLLCQGLDVAERLGARFMLPGNVYNYGAGMPPRLLPQTPEQPSTRKGRIRVDMEAEMAARGRRGLRSLVLRAGDFFGGEGRGVWFDLVVARDVAKGKVCYPGPLDQPHAWAYLPDLAQAFVAVAARDWPQGLTRLNFEGHTLTGAGLHAALERVAGRTLKHKGLPWGLMRLGGLLIPSWREIVEMEYLWRVPHQLDGADLQAFAGPVPATPLDTALRHSLAALGQLSAGRKNAVSGAA</sequence>
<dbReference type="EMBL" id="JBDPZD010000001">
    <property type="protein sequence ID" value="MEO3690784.1"/>
    <property type="molecule type" value="Genomic_DNA"/>
</dbReference>
<reference evidence="2 3" key="1">
    <citation type="submission" date="2024-05" db="EMBL/GenBank/DDBJ databases">
        <title>Roseateles sp. DJS-2-20 16S ribosomal RNA gene Genome sequencing and assembly.</title>
        <authorList>
            <person name="Woo H."/>
        </authorList>
    </citation>
    <scope>NUCLEOTIDE SEQUENCE [LARGE SCALE GENOMIC DNA]</scope>
    <source>
        <strain evidence="2 3">DJS-2-20</strain>
    </source>
</reference>
<evidence type="ECO:0000313" key="2">
    <source>
        <dbReference type="EMBL" id="MEO3690784.1"/>
    </source>
</evidence>
<dbReference type="InterPro" id="IPR001509">
    <property type="entry name" value="Epimerase_deHydtase"/>
</dbReference>
<dbReference type="SUPFAM" id="SSF51735">
    <property type="entry name" value="NAD(P)-binding Rossmann-fold domains"/>
    <property type="match status" value="1"/>
</dbReference>
<comment type="caution">
    <text evidence="2">The sequence shown here is derived from an EMBL/GenBank/DDBJ whole genome shotgun (WGS) entry which is preliminary data.</text>
</comment>
<accession>A0ABV0FXY0</accession>
<dbReference type="InterPro" id="IPR036291">
    <property type="entry name" value="NAD(P)-bd_dom_sf"/>
</dbReference>
<dbReference type="Gene3D" id="3.40.50.720">
    <property type="entry name" value="NAD(P)-binding Rossmann-like Domain"/>
    <property type="match status" value="1"/>
</dbReference>
<dbReference type="Proteomes" id="UP001495147">
    <property type="component" value="Unassembled WGS sequence"/>
</dbReference>
<organism evidence="2 3">
    <name type="scientific">Roseateles paludis</name>
    <dbReference type="NCBI Taxonomy" id="3145238"/>
    <lineage>
        <taxon>Bacteria</taxon>
        <taxon>Pseudomonadati</taxon>
        <taxon>Pseudomonadota</taxon>
        <taxon>Betaproteobacteria</taxon>
        <taxon>Burkholderiales</taxon>
        <taxon>Sphaerotilaceae</taxon>
        <taxon>Roseateles</taxon>
    </lineage>
</organism>
<name>A0ABV0FXY0_9BURK</name>
<keyword evidence="3" id="KW-1185">Reference proteome</keyword>
<dbReference type="Pfam" id="PF01370">
    <property type="entry name" value="Epimerase"/>
    <property type="match status" value="1"/>
</dbReference>
<gene>
    <name evidence="2" type="ORF">ABDJ85_04835</name>
</gene>
<feature type="domain" description="NAD-dependent epimerase/dehydratase" evidence="1">
    <location>
        <begin position="5"/>
        <end position="210"/>
    </location>
</feature>
<evidence type="ECO:0000259" key="1">
    <source>
        <dbReference type="Pfam" id="PF01370"/>
    </source>
</evidence>
<dbReference type="RefSeq" id="WP_347703605.1">
    <property type="nucleotide sequence ID" value="NZ_JBDPZD010000001.1"/>
</dbReference>